<keyword evidence="2" id="KW-1185">Reference proteome</keyword>
<dbReference type="EMBL" id="MVGT01000742">
    <property type="protein sequence ID" value="OVA15679.1"/>
    <property type="molecule type" value="Genomic_DNA"/>
</dbReference>
<dbReference type="OMA" id="PHELIKM"/>
<dbReference type="STRING" id="56857.A0A200QYX8"/>
<accession>A0A200QYX8</accession>
<proteinExistence type="predicted"/>
<dbReference type="OrthoDB" id="1931687at2759"/>
<comment type="caution">
    <text evidence="1">The sequence shown here is derived from an EMBL/GenBank/DDBJ whole genome shotgun (WGS) entry which is preliminary data.</text>
</comment>
<dbReference type="InParanoid" id="A0A200QYX8"/>
<name>A0A200QYX8_MACCD</name>
<evidence type="ECO:0000313" key="2">
    <source>
        <dbReference type="Proteomes" id="UP000195402"/>
    </source>
</evidence>
<dbReference type="Pfam" id="PF14223">
    <property type="entry name" value="Retrotran_gag_2"/>
    <property type="match status" value="1"/>
</dbReference>
<protein>
    <recommendedName>
        <fullName evidence="3">Gag-pol polyprotein</fullName>
    </recommendedName>
</protein>
<dbReference type="Proteomes" id="UP000195402">
    <property type="component" value="Unassembled WGS sequence"/>
</dbReference>
<organism evidence="1 2">
    <name type="scientific">Macleaya cordata</name>
    <name type="common">Five-seeded plume-poppy</name>
    <name type="synonym">Bocconia cordata</name>
    <dbReference type="NCBI Taxonomy" id="56857"/>
    <lineage>
        <taxon>Eukaryota</taxon>
        <taxon>Viridiplantae</taxon>
        <taxon>Streptophyta</taxon>
        <taxon>Embryophyta</taxon>
        <taxon>Tracheophyta</taxon>
        <taxon>Spermatophyta</taxon>
        <taxon>Magnoliopsida</taxon>
        <taxon>Ranunculales</taxon>
        <taxon>Papaveraceae</taxon>
        <taxon>Papaveroideae</taxon>
        <taxon>Macleaya</taxon>
    </lineage>
</organism>
<evidence type="ECO:0000313" key="1">
    <source>
        <dbReference type="EMBL" id="OVA15679.1"/>
    </source>
</evidence>
<dbReference type="AlphaFoldDB" id="A0A200QYX8"/>
<gene>
    <name evidence="1" type="ORF">BVC80_1311g8</name>
</gene>
<evidence type="ECO:0008006" key="3">
    <source>
        <dbReference type="Google" id="ProtNLM"/>
    </source>
</evidence>
<reference evidence="1 2" key="1">
    <citation type="journal article" date="2017" name="Mol. Plant">
        <title>The Genome of Medicinal Plant Macleaya cordata Provides New Insights into Benzylisoquinoline Alkaloids Metabolism.</title>
        <authorList>
            <person name="Liu X."/>
            <person name="Liu Y."/>
            <person name="Huang P."/>
            <person name="Ma Y."/>
            <person name="Qing Z."/>
            <person name="Tang Q."/>
            <person name="Cao H."/>
            <person name="Cheng P."/>
            <person name="Zheng Y."/>
            <person name="Yuan Z."/>
            <person name="Zhou Y."/>
            <person name="Liu J."/>
            <person name="Tang Z."/>
            <person name="Zhuo Y."/>
            <person name="Zhang Y."/>
            <person name="Yu L."/>
            <person name="Huang J."/>
            <person name="Yang P."/>
            <person name="Peng Q."/>
            <person name="Zhang J."/>
            <person name="Jiang W."/>
            <person name="Zhang Z."/>
            <person name="Lin K."/>
            <person name="Ro D.K."/>
            <person name="Chen X."/>
            <person name="Xiong X."/>
            <person name="Shang Y."/>
            <person name="Huang S."/>
            <person name="Zeng J."/>
        </authorList>
    </citation>
    <scope>NUCLEOTIDE SEQUENCE [LARGE SCALE GENOMIC DNA]</scope>
    <source>
        <strain evidence="2">cv. BLH2017</strain>
        <tissue evidence="1">Root</tissue>
    </source>
</reference>
<sequence>MFALGETISNSKIVRKVLRSLPKRFEAKVTAIEESKDIDDILPEELVGNLITFKSNFRSSKKSKNIAFKASKNVASSDDISFDNSSDEEMALLSRQFKKFLEKKGVF</sequence>